<comment type="caution">
    <text evidence="1">The sequence shown here is derived from an EMBL/GenBank/DDBJ whole genome shotgun (WGS) entry which is preliminary data.</text>
</comment>
<proteinExistence type="predicted"/>
<gene>
    <name evidence="1" type="ORF">Z955_00225</name>
</gene>
<name>A0A0A0IMK3_CLOBO</name>
<evidence type="ECO:0000313" key="1">
    <source>
        <dbReference type="EMBL" id="KGN01859.1"/>
    </source>
</evidence>
<organism evidence="1 2">
    <name type="scientific">Clostridium botulinum C/D str. DC5</name>
    <dbReference type="NCBI Taxonomy" id="1443128"/>
    <lineage>
        <taxon>Bacteria</taxon>
        <taxon>Bacillati</taxon>
        <taxon>Bacillota</taxon>
        <taxon>Clostridia</taxon>
        <taxon>Eubacteriales</taxon>
        <taxon>Clostridiaceae</taxon>
        <taxon>Clostridium</taxon>
    </lineage>
</organism>
<accession>A0A0A0IMK3</accession>
<protein>
    <submittedName>
        <fullName evidence="1">Flagellar biosynthesis protein</fullName>
    </submittedName>
</protein>
<dbReference type="InterPro" id="IPR013367">
    <property type="entry name" value="Flagellar_put"/>
</dbReference>
<dbReference type="EMBL" id="JDRY01000001">
    <property type="protein sequence ID" value="KGN01859.1"/>
    <property type="molecule type" value="Genomic_DNA"/>
</dbReference>
<dbReference type="NCBIfam" id="TIGR02530">
    <property type="entry name" value="flg_new"/>
    <property type="match status" value="1"/>
</dbReference>
<evidence type="ECO:0000313" key="2">
    <source>
        <dbReference type="Proteomes" id="UP000030014"/>
    </source>
</evidence>
<dbReference type="Pfam" id="PF12611">
    <property type="entry name" value="Flagellar_put"/>
    <property type="match status" value="1"/>
</dbReference>
<dbReference type="Proteomes" id="UP000030014">
    <property type="component" value="Unassembled WGS sequence"/>
</dbReference>
<keyword evidence="1" id="KW-0282">Flagellum</keyword>
<keyword evidence="1" id="KW-0966">Cell projection</keyword>
<dbReference type="RefSeq" id="WP_039258886.1">
    <property type="nucleotide sequence ID" value="NZ_JDRY01000001.1"/>
</dbReference>
<dbReference type="AlphaFoldDB" id="A0A0A0IMK3"/>
<sequence>MGYRIINGNLYPVGSFPEATLGKKEVNKKQTDSFGQLLKNEINKESNNNVDFKISNHAVKRLQDRNIMLSQKDMENINKGINMAKEKGAKDSVIIYKNIALITNIKNRTIITAVDKETSKENVFTNIDSVVLL</sequence>
<keyword evidence="1" id="KW-0969">Cilium</keyword>
<reference evidence="1 2" key="1">
    <citation type="submission" date="2014-01" db="EMBL/GenBank/DDBJ databases">
        <title>Plasmidome dynamics in the species complex Clostridium novyi sensu lato converts strains of independent lineages into distinctly different pathogens.</title>
        <authorList>
            <person name="Skarin H."/>
            <person name="Segerman B."/>
        </authorList>
    </citation>
    <scope>NUCLEOTIDE SEQUENCE [LARGE SCALE GENOMIC DNA]</scope>
    <source>
        <strain evidence="1 2">DC5</strain>
    </source>
</reference>